<feature type="chain" id="PRO_5034458786" description="SnoaL-like domain-containing protein" evidence="1">
    <location>
        <begin position="16"/>
        <end position="163"/>
    </location>
</feature>
<dbReference type="Proteomes" id="UP000660729">
    <property type="component" value="Unassembled WGS sequence"/>
</dbReference>
<evidence type="ECO:0008006" key="4">
    <source>
        <dbReference type="Google" id="ProtNLM"/>
    </source>
</evidence>
<organism evidence="2 3">
    <name type="scientific">Pseudocercospora fuligena</name>
    <dbReference type="NCBI Taxonomy" id="685502"/>
    <lineage>
        <taxon>Eukaryota</taxon>
        <taxon>Fungi</taxon>
        <taxon>Dikarya</taxon>
        <taxon>Ascomycota</taxon>
        <taxon>Pezizomycotina</taxon>
        <taxon>Dothideomycetes</taxon>
        <taxon>Dothideomycetidae</taxon>
        <taxon>Mycosphaerellales</taxon>
        <taxon>Mycosphaerellaceae</taxon>
        <taxon>Pseudocercospora</taxon>
    </lineage>
</organism>
<name>A0A8H6RA39_9PEZI</name>
<feature type="signal peptide" evidence="1">
    <location>
        <begin position="1"/>
        <end position="15"/>
    </location>
</feature>
<reference evidence="2" key="1">
    <citation type="submission" date="2020-04" db="EMBL/GenBank/DDBJ databases">
        <title>Draft genome resource of the tomato pathogen Pseudocercospora fuligena.</title>
        <authorList>
            <person name="Zaccaron A."/>
        </authorList>
    </citation>
    <scope>NUCLEOTIDE SEQUENCE</scope>
    <source>
        <strain evidence="2">PF001</strain>
    </source>
</reference>
<proteinExistence type="predicted"/>
<dbReference type="AlphaFoldDB" id="A0A8H6RA39"/>
<protein>
    <recommendedName>
        <fullName evidence="4">SnoaL-like domain-containing protein</fullName>
    </recommendedName>
</protein>
<keyword evidence="3" id="KW-1185">Reference proteome</keyword>
<evidence type="ECO:0000313" key="3">
    <source>
        <dbReference type="Proteomes" id="UP000660729"/>
    </source>
</evidence>
<dbReference type="EMBL" id="JABCIY010000249">
    <property type="protein sequence ID" value="KAF7186652.1"/>
    <property type="molecule type" value="Genomic_DNA"/>
</dbReference>
<dbReference type="OrthoDB" id="3685327at2759"/>
<keyword evidence="1" id="KW-0732">Signal</keyword>
<evidence type="ECO:0000256" key="1">
    <source>
        <dbReference type="SAM" id="SignalP"/>
    </source>
</evidence>
<evidence type="ECO:0000313" key="2">
    <source>
        <dbReference type="EMBL" id="KAF7186652.1"/>
    </source>
</evidence>
<comment type="caution">
    <text evidence="2">The sequence shown here is derived from an EMBL/GenBank/DDBJ whole genome shotgun (WGS) entry which is preliminary data.</text>
</comment>
<gene>
    <name evidence="2" type="ORF">HII31_12061</name>
</gene>
<accession>A0A8H6RA39</accession>
<sequence length="163" mass="18072">MLFSLFNAFAIGVLALPTIAAPTPSQNSNDLQSRQATEIVSAVIDIASFANDVYNEVQDLIDNGHDGASKFVQDTVSRYAAQFPDKNIIMYHDQDSSWNFAGASHVHTEFNLPDPLGTMVYEIIVFDYGSFRRRGDGGYLNWGFQGNWVTTSTDGKSLYFDPN</sequence>